<name>A0A810PZS0_9FIRM</name>
<reference evidence="1" key="1">
    <citation type="submission" date="2020-09" db="EMBL/GenBank/DDBJ databases">
        <title>New species isolated from human feces.</title>
        <authorList>
            <person name="Kitahara M."/>
            <person name="Shigeno Y."/>
            <person name="Shime M."/>
            <person name="Matsumoto Y."/>
            <person name="Nakamura S."/>
            <person name="Motooka D."/>
            <person name="Fukuoka S."/>
            <person name="Nishikawa H."/>
            <person name="Benno Y."/>
        </authorList>
    </citation>
    <scope>NUCLEOTIDE SEQUENCE</scope>
    <source>
        <strain evidence="1">MM50</strain>
    </source>
</reference>
<evidence type="ECO:0000313" key="1">
    <source>
        <dbReference type="EMBL" id="BCK81170.1"/>
    </source>
</evidence>
<proteinExistence type="predicted"/>
<gene>
    <name evidence="1" type="ORF">MM50RIKEN_09330</name>
</gene>
<accession>A0A810PZS0</accession>
<organism evidence="1 2">
    <name type="scientific">Vescimonas coprocola</name>
    <dbReference type="NCBI Taxonomy" id="2714355"/>
    <lineage>
        <taxon>Bacteria</taxon>
        <taxon>Bacillati</taxon>
        <taxon>Bacillota</taxon>
        <taxon>Clostridia</taxon>
        <taxon>Eubacteriales</taxon>
        <taxon>Oscillospiraceae</taxon>
        <taxon>Vescimonas</taxon>
    </lineage>
</organism>
<dbReference type="EMBL" id="AP023418">
    <property type="protein sequence ID" value="BCK81170.1"/>
    <property type="molecule type" value="Genomic_DNA"/>
</dbReference>
<protein>
    <submittedName>
        <fullName evidence="1">Uncharacterized protein</fullName>
    </submittedName>
</protein>
<keyword evidence="2" id="KW-1185">Reference proteome</keyword>
<dbReference type="Proteomes" id="UP000681035">
    <property type="component" value="Chromosome"/>
</dbReference>
<dbReference type="AlphaFoldDB" id="A0A810PZS0"/>
<evidence type="ECO:0000313" key="2">
    <source>
        <dbReference type="Proteomes" id="UP000681035"/>
    </source>
</evidence>
<dbReference type="KEGG" id="vcop:MM50RIKEN_09330"/>
<sequence length="70" mass="8153">MEEIRPPAAMLAVTRLLHHMSRIFRGNSAPKSRPGGIQIDRKRLKKLQEKRMALGHKPADYEEQWPDMTM</sequence>